<evidence type="ECO:0000256" key="1">
    <source>
        <dbReference type="SAM" id="MobiDB-lite"/>
    </source>
</evidence>
<evidence type="ECO:0000313" key="3">
    <source>
        <dbReference type="EMBL" id="CAA9492939.1"/>
    </source>
</evidence>
<keyword evidence="2" id="KW-1133">Transmembrane helix</keyword>
<feature type="transmembrane region" description="Helical" evidence="2">
    <location>
        <begin position="6"/>
        <end position="28"/>
    </location>
</feature>
<protein>
    <submittedName>
        <fullName evidence="3">Uncharacterized protein</fullName>
    </submittedName>
</protein>
<keyword evidence="2" id="KW-0812">Transmembrane</keyword>
<sequence length="108" mass="12259">MSLEGWIFMVGLRVVDLGALVVWMIWFYRQCDQEDDEPGDDDFRRSDDRDDQPPVPPSSGGGLDIPLPDAAPWPTRRREHGDVKPAARPARRQPVEPHRTPTHAPTHV</sequence>
<feature type="compositionally biased region" description="Basic and acidic residues" evidence="1">
    <location>
        <begin position="41"/>
        <end position="52"/>
    </location>
</feature>
<accession>A0A6J4SA62</accession>
<dbReference type="EMBL" id="CADCVJ010000224">
    <property type="protein sequence ID" value="CAA9492939.1"/>
    <property type="molecule type" value="Genomic_DNA"/>
</dbReference>
<name>A0A6J4SA62_9ACTN</name>
<evidence type="ECO:0000256" key="2">
    <source>
        <dbReference type="SAM" id="Phobius"/>
    </source>
</evidence>
<gene>
    <name evidence="3" type="ORF">AVDCRST_MAG38-2748</name>
</gene>
<dbReference type="AlphaFoldDB" id="A0A6J4SA62"/>
<organism evidence="3">
    <name type="scientific">uncultured Solirubrobacteraceae bacterium</name>
    <dbReference type="NCBI Taxonomy" id="1162706"/>
    <lineage>
        <taxon>Bacteria</taxon>
        <taxon>Bacillati</taxon>
        <taxon>Actinomycetota</taxon>
        <taxon>Thermoleophilia</taxon>
        <taxon>Solirubrobacterales</taxon>
        <taxon>Solirubrobacteraceae</taxon>
        <taxon>environmental samples</taxon>
    </lineage>
</organism>
<feature type="region of interest" description="Disordered" evidence="1">
    <location>
        <begin position="33"/>
        <end position="108"/>
    </location>
</feature>
<reference evidence="3" key="1">
    <citation type="submission" date="2020-02" db="EMBL/GenBank/DDBJ databases">
        <authorList>
            <person name="Meier V. D."/>
        </authorList>
    </citation>
    <scope>NUCLEOTIDE SEQUENCE</scope>
    <source>
        <strain evidence="3">AVDCRST_MAG38</strain>
    </source>
</reference>
<keyword evidence="2" id="KW-0472">Membrane</keyword>
<proteinExistence type="predicted"/>